<evidence type="ECO:0000256" key="1">
    <source>
        <dbReference type="SAM" id="Phobius"/>
    </source>
</evidence>
<dbReference type="Proteomes" id="UP001331761">
    <property type="component" value="Unassembled WGS sequence"/>
</dbReference>
<organism evidence="2 3">
    <name type="scientific">Trichostrongylus colubriformis</name>
    <name type="common">Black scour worm</name>
    <dbReference type="NCBI Taxonomy" id="6319"/>
    <lineage>
        <taxon>Eukaryota</taxon>
        <taxon>Metazoa</taxon>
        <taxon>Ecdysozoa</taxon>
        <taxon>Nematoda</taxon>
        <taxon>Chromadorea</taxon>
        <taxon>Rhabditida</taxon>
        <taxon>Rhabditina</taxon>
        <taxon>Rhabditomorpha</taxon>
        <taxon>Strongyloidea</taxon>
        <taxon>Trichostrongylidae</taxon>
        <taxon>Trichostrongylus</taxon>
    </lineage>
</organism>
<dbReference type="AlphaFoldDB" id="A0AAN8IL83"/>
<keyword evidence="3" id="KW-1185">Reference proteome</keyword>
<sequence length="198" mass="22517">MVSSRQLRCWCDYDLCNIPGVVLKMLKASVHARGVTQSEHEYCVMRAEKDFEKMKKKHFNFSQSEKPAPVTKVTAKSRSTIHSHIRKTVQHKTMKTYKENGTPKTTTTDWDTTTDDADDDILFYNDEFADGHDHEHEVVHHDDTKVTAIPYYGRGLNGGLIVIIAIAAGFMGLLVIISIITVVKYKDKKKRSKSKSKD</sequence>
<evidence type="ECO:0000313" key="2">
    <source>
        <dbReference type="EMBL" id="KAK5977656.1"/>
    </source>
</evidence>
<feature type="transmembrane region" description="Helical" evidence="1">
    <location>
        <begin position="160"/>
        <end position="183"/>
    </location>
</feature>
<protein>
    <submittedName>
        <fullName evidence="2">Uncharacterized protein</fullName>
    </submittedName>
</protein>
<comment type="caution">
    <text evidence="2">The sequence shown here is derived from an EMBL/GenBank/DDBJ whole genome shotgun (WGS) entry which is preliminary data.</text>
</comment>
<keyword evidence="1" id="KW-0812">Transmembrane</keyword>
<dbReference type="EMBL" id="WIXE01010325">
    <property type="protein sequence ID" value="KAK5977656.1"/>
    <property type="molecule type" value="Genomic_DNA"/>
</dbReference>
<keyword evidence="1" id="KW-0472">Membrane</keyword>
<name>A0AAN8IL83_TRICO</name>
<gene>
    <name evidence="2" type="ORF">GCK32_015780</name>
</gene>
<proteinExistence type="predicted"/>
<keyword evidence="1" id="KW-1133">Transmembrane helix</keyword>
<accession>A0AAN8IL83</accession>
<evidence type="ECO:0000313" key="3">
    <source>
        <dbReference type="Proteomes" id="UP001331761"/>
    </source>
</evidence>
<reference evidence="2 3" key="1">
    <citation type="submission" date="2019-10" db="EMBL/GenBank/DDBJ databases">
        <title>Assembly and Annotation for the nematode Trichostrongylus colubriformis.</title>
        <authorList>
            <person name="Martin J."/>
        </authorList>
    </citation>
    <scope>NUCLEOTIDE SEQUENCE [LARGE SCALE GENOMIC DNA]</scope>
    <source>
        <strain evidence="2">G859</strain>
        <tissue evidence="2">Whole worm</tissue>
    </source>
</reference>